<gene>
    <name evidence="1" type="ORF">CLIT_10c03790</name>
</gene>
<proteinExistence type="predicted"/>
<dbReference type="EMBL" id="JJMM01000010">
    <property type="protein sequence ID" value="KDR95652.1"/>
    <property type="molecule type" value="Genomic_DNA"/>
</dbReference>
<keyword evidence="2" id="KW-1185">Reference proteome</keyword>
<sequence length="57" mass="6159">MLTDAGVRLGTLYGIYDNEAGVDTRGRFLIDPDGIVQGFGVLTPPEGRRCVYKINAS</sequence>
<evidence type="ECO:0000313" key="1">
    <source>
        <dbReference type="EMBL" id="KDR95652.1"/>
    </source>
</evidence>
<evidence type="ECO:0000313" key="2">
    <source>
        <dbReference type="Proteomes" id="UP000027946"/>
    </source>
</evidence>
<dbReference type="InterPro" id="IPR036249">
    <property type="entry name" value="Thioredoxin-like_sf"/>
</dbReference>
<organism evidence="1 2">
    <name type="scientific">Peptoclostridium litorale DSM 5388</name>
    <dbReference type="NCBI Taxonomy" id="1121324"/>
    <lineage>
        <taxon>Bacteria</taxon>
        <taxon>Bacillati</taxon>
        <taxon>Bacillota</taxon>
        <taxon>Clostridia</taxon>
        <taxon>Peptostreptococcales</taxon>
        <taxon>Peptoclostridiaceae</taxon>
        <taxon>Peptoclostridium</taxon>
    </lineage>
</organism>
<name>A0A069RNB0_PEPLI</name>
<dbReference type="AlphaFoldDB" id="A0A069RNB0"/>
<dbReference type="STRING" id="1121324.CLIT_10c03790"/>
<evidence type="ECO:0008006" key="3">
    <source>
        <dbReference type="Google" id="ProtNLM"/>
    </source>
</evidence>
<dbReference type="eggNOG" id="COG0450">
    <property type="taxonomic scope" value="Bacteria"/>
</dbReference>
<reference evidence="1 2" key="1">
    <citation type="submission" date="2014-03" db="EMBL/GenBank/DDBJ databases">
        <title>Genome sequence of Clostridium litorale W6, DSM 5388.</title>
        <authorList>
            <person name="Poehlein A."/>
            <person name="Jagirdar A."/>
            <person name="Khonsari B."/>
            <person name="Chibani C.M."/>
            <person name="Gutierrez Gutierrez D.A."/>
            <person name="Davydova E."/>
            <person name="Alghaithi H.S."/>
            <person name="Nair K.P."/>
            <person name="Dhamotharan K."/>
            <person name="Chandran L."/>
            <person name="G W."/>
            <person name="Daniel R."/>
        </authorList>
    </citation>
    <scope>NUCLEOTIDE SEQUENCE [LARGE SCALE GENOMIC DNA]</scope>
    <source>
        <strain evidence="1 2">W6</strain>
    </source>
</reference>
<dbReference type="Proteomes" id="UP000027946">
    <property type="component" value="Unassembled WGS sequence"/>
</dbReference>
<comment type="caution">
    <text evidence="1">The sequence shown here is derived from an EMBL/GenBank/DDBJ whole genome shotgun (WGS) entry which is preliminary data.</text>
</comment>
<dbReference type="Gene3D" id="3.40.30.10">
    <property type="entry name" value="Glutaredoxin"/>
    <property type="match status" value="1"/>
</dbReference>
<dbReference type="SUPFAM" id="SSF52833">
    <property type="entry name" value="Thioredoxin-like"/>
    <property type="match status" value="1"/>
</dbReference>
<accession>A0A069RNB0</accession>
<protein>
    <recommendedName>
        <fullName evidence="3">Alkyl hydroperoxide reductase subunit C/ Thiol specific antioxidant domain-containing protein</fullName>
    </recommendedName>
</protein>